<gene>
    <name evidence="1" type="ORF">SAMN04488045_2496</name>
</gene>
<reference evidence="1 2" key="1">
    <citation type="submission" date="2016-10" db="EMBL/GenBank/DDBJ databases">
        <authorList>
            <person name="de Groot N.N."/>
        </authorList>
    </citation>
    <scope>NUCLEOTIDE SEQUENCE [LARGE SCALE GENOMIC DNA]</scope>
    <source>
        <strain evidence="1 2">DSM 26915</strain>
    </source>
</reference>
<sequence>MKNKYSELALVARFMEEKAEADCRAVQAQGDRLRGETVKASDAFREGMNVDWDDAAMQLSGMNETWLAWLAERQKSLNIALAKNRALEAHRTDQLRVKFSNRLAAEALVEMEALALKSEAKKKAQRKMASVILMAEAKNR</sequence>
<name>A0A1H5Z9I6_9RHOB</name>
<evidence type="ECO:0000313" key="2">
    <source>
        <dbReference type="Proteomes" id="UP000236752"/>
    </source>
</evidence>
<keyword evidence="2" id="KW-1185">Reference proteome</keyword>
<dbReference type="Proteomes" id="UP000236752">
    <property type="component" value="Unassembled WGS sequence"/>
</dbReference>
<dbReference type="AlphaFoldDB" id="A0A1H5Z9I6"/>
<dbReference type="OrthoDB" id="7861976at2"/>
<accession>A0A1H5Z9I6</accession>
<evidence type="ECO:0008006" key="3">
    <source>
        <dbReference type="Google" id="ProtNLM"/>
    </source>
</evidence>
<proteinExistence type="predicted"/>
<protein>
    <recommendedName>
        <fullName evidence="3">Flagellar FliJ protein</fullName>
    </recommendedName>
</protein>
<evidence type="ECO:0000313" key="1">
    <source>
        <dbReference type="EMBL" id="SEG33028.1"/>
    </source>
</evidence>
<dbReference type="RefSeq" id="WP_103910794.1">
    <property type="nucleotide sequence ID" value="NZ_FNUZ01000003.1"/>
</dbReference>
<organism evidence="1 2">
    <name type="scientific">Thalassococcus halodurans</name>
    <dbReference type="NCBI Taxonomy" id="373675"/>
    <lineage>
        <taxon>Bacteria</taxon>
        <taxon>Pseudomonadati</taxon>
        <taxon>Pseudomonadota</taxon>
        <taxon>Alphaproteobacteria</taxon>
        <taxon>Rhodobacterales</taxon>
        <taxon>Roseobacteraceae</taxon>
        <taxon>Thalassococcus</taxon>
    </lineage>
</organism>
<dbReference type="EMBL" id="FNUZ01000003">
    <property type="protein sequence ID" value="SEG33028.1"/>
    <property type="molecule type" value="Genomic_DNA"/>
</dbReference>